<evidence type="ECO:0000313" key="3">
    <source>
        <dbReference type="EMBL" id="JAC19122.1"/>
    </source>
</evidence>
<name>A0A023FC24_AMBCJ</name>
<dbReference type="InterPro" id="IPR028119">
    <property type="entry name" value="Snapin/Pallidin/Snn1"/>
</dbReference>
<sequence>PLWCSCAYFSSLVPAPLVVSSGTTALLQRSMATSAVEPGHKIAAAMELGHVDDLKALQASLGDLTRNQGLLLDTVQQENSRFADSTGSLDDMLQRARLYQAKLVRLKRDMGELQQRSSRLRKRALRLQQMKQKEALQAEQQRQRDLERTRQLQPRVALQPAPP</sequence>
<feature type="non-terminal residue" evidence="3">
    <location>
        <position position="1"/>
    </location>
</feature>
<proteinExistence type="evidence at transcript level"/>
<feature type="region of interest" description="Disordered" evidence="2">
    <location>
        <begin position="130"/>
        <end position="163"/>
    </location>
</feature>
<reference evidence="3" key="1">
    <citation type="submission" date="2014-03" db="EMBL/GenBank/DDBJ databases">
        <title>The sialotranscriptome of Amblyomma triste, Amblyomma parvum and Amblyomma cajennense ticks, uncovered by 454-based RNA-seq.</title>
        <authorList>
            <person name="Garcia G.R."/>
            <person name="Gardinassi L.G."/>
            <person name="Ribeiro J.M."/>
            <person name="Anatriello E."/>
            <person name="Ferreira B.R."/>
            <person name="Moreira H.N."/>
            <person name="Mafra C."/>
            <person name="Olegario M.M."/>
            <person name="Szabo P.J."/>
            <person name="Miranda-Santos I.K."/>
            <person name="Maruyama S.R."/>
        </authorList>
    </citation>
    <scope>NUCLEOTIDE SEQUENCE</scope>
    <source>
        <strain evidence="3">Uberlandia</strain>
        <tissue evidence="3">Salivary glands</tissue>
    </source>
</reference>
<dbReference type="Pfam" id="PF14712">
    <property type="entry name" value="Snapin_Pallidin"/>
    <property type="match status" value="1"/>
</dbReference>
<dbReference type="GO" id="GO:0031083">
    <property type="term" value="C:BLOC-1 complex"/>
    <property type="evidence" value="ECO:0007669"/>
    <property type="project" value="TreeGrafter"/>
</dbReference>
<evidence type="ECO:0000256" key="2">
    <source>
        <dbReference type="SAM" id="MobiDB-lite"/>
    </source>
</evidence>
<dbReference type="GO" id="GO:0030133">
    <property type="term" value="C:transport vesicle"/>
    <property type="evidence" value="ECO:0007669"/>
    <property type="project" value="TreeGrafter"/>
</dbReference>
<feature type="coiled-coil region" evidence="1">
    <location>
        <begin position="89"/>
        <end position="130"/>
    </location>
</feature>
<dbReference type="EMBL" id="GBBK01005360">
    <property type="protein sequence ID" value="JAC19122.1"/>
    <property type="molecule type" value="mRNA"/>
</dbReference>
<accession>A0A023FC24</accession>
<dbReference type="PANTHER" id="PTHR31328:SF2">
    <property type="entry name" value="BIOGENESIS OF LYSOSOME-RELATED ORGANELLES COMPLEX 1 SUBUNIT 6"/>
    <property type="match status" value="1"/>
</dbReference>
<organism evidence="3">
    <name type="scientific">Amblyomma cajennense</name>
    <name type="common">Cayenne tick</name>
    <name type="synonym">Acarus cajennensis</name>
    <dbReference type="NCBI Taxonomy" id="34607"/>
    <lineage>
        <taxon>Eukaryota</taxon>
        <taxon>Metazoa</taxon>
        <taxon>Ecdysozoa</taxon>
        <taxon>Arthropoda</taxon>
        <taxon>Chelicerata</taxon>
        <taxon>Arachnida</taxon>
        <taxon>Acari</taxon>
        <taxon>Parasitiformes</taxon>
        <taxon>Ixodida</taxon>
        <taxon>Ixodoidea</taxon>
        <taxon>Ixodidae</taxon>
        <taxon>Amblyomminae</taxon>
        <taxon>Amblyomma</taxon>
    </lineage>
</organism>
<evidence type="ECO:0000256" key="1">
    <source>
        <dbReference type="SAM" id="Coils"/>
    </source>
</evidence>
<feature type="compositionally biased region" description="Basic and acidic residues" evidence="2">
    <location>
        <begin position="131"/>
        <end position="150"/>
    </location>
</feature>
<dbReference type="AlphaFoldDB" id="A0A023FC24"/>
<protein>
    <submittedName>
        <fullName evidence="3">Putative secreted protein</fullName>
    </submittedName>
</protein>
<dbReference type="PANTHER" id="PTHR31328">
    <property type="entry name" value="BIOGENESIS OF LYSOSOME-RELATED ORGANELLES COMPLEX 1 SUBUNIT 6"/>
    <property type="match status" value="1"/>
</dbReference>
<keyword evidence="1" id="KW-0175">Coiled coil</keyword>